<dbReference type="PROSITE" id="PS50977">
    <property type="entry name" value="HTH_TETR_2"/>
    <property type="match status" value="1"/>
</dbReference>
<dbReference type="GO" id="GO:0000976">
    <property type="term" value="F:transcription cis-regulatory region binding"/>
    <property type="evidence" value="ECO:0007669"/>
    <property type="project" value="TreeGrafter"/>
</dbReference>
<dbReference type="Gene3D" id="1.10.357.10">
    <property type="entry name" value="Tetracycline Repressor, domain 2"/>
    <property type="match status" value="1"/>
</dbReference>
<dbReference type="InterPro" id="IPR036271">
    <property type="entry name" value="Tet_transcr_reg_TetR-rel_C_sf"/>
</dbReference>
<dbReference type="RefSeq" id="WP_127764213.1">
    <property type="nucleotide sequence ID" value="NZ_SADE01000001.1"/>
</dbReference>
<evidence type="ECO:0000313" key="6">
    <source>
        <dbReference type="EMBL" id="RVU38842.1"/>
    </source>
</evidence>
<dbReference type="PANTHER" id="PTHR30055">
    <property type="entry name" value="HTH-TYPE TRANSCRIPTIONAL REGULATOR RUTR"/>
    <property type="match status" value="1"/>
</dbReference>
<evidence type="ECO:0000256" key="2">
    <source>
        <dbReference type="ARBA" id="ARBA00023125"/>
    </source>
</evidence>
<keyword evidence="1" id="KW-0805">Transcription regulation</keyword>
<keyword evidence="7" id="KW-1185">Reference proteome</keyword>
<dbReference type="Pfam" id="PF00440">
    <property type="entry name" value="TetR_N"/>
    <property type="match status" value="1"/>
</dbReference>
<evidence type="ECO:0000313" key="7">
    <source>
        <dbReference type="Proteomes" id="UP000287447"/>
    </source>
</evidence>
<dbReference type="SUPFAM" id="SSF48498">
    <property type="entry name" value="Tetracyclin repressor-like, C-terminal domain"/>
    <property type="match status" value="1"/>
</dbReference>
<keyword evidence="2 4" id="KW-0238">DNA-binding</keyword>
<evidence type="ECO:0000256" key="3">
    <source>
        <dbReference type="ARBA" id="ARBA00023163"/>
    </source>
</evidence>
<dbReference type="GO" id="GO:0003700">
    <property type="term" value="F:DNA-binding transcription factor activity"/>
    <property type="evidence" value="ECO:0007669"/>
    <property type="project" value="TreeGrafter"/>
</dbReference>
<evidence type="ECO:0000256" key="1">
    <source>
        <dbReference type="ARBA" id="ARBA00023015"/>
    </source>
</evidence>
<gene>
    <name evidence="6" type="ORF">EOI86_06135</name>
</gene>
<dbReference type="EMBL" id="SADE01000001">
    <property type="protein sequence ID" value="RVU38842.1"/>
    <property type="molecule type" value="Genomic_DNA"/>
</dbReference>
<dbReference type="Proteomes" id="UP000287447">
    <property type="component" value="Unassembled WGS sequence"/>
</dbReference>
<proteinExistence type="predicted"/>
<sequence length="198" mass="21693">MSRDAAETREKILNSTLDLLEAGDPHRVRMSDIAKAAGVSRQAVYLHFPSRAELLIAATYLLDDRKGVEERLVASRSAGSGRNRLDAYVDCWAGYLPEIAGVARAFLAMVETDAEAASAWNQRMEDVREGCEAVVKALKADGDLAKGLTIKAATDLFWTLLSVRNWEQLTRDCGWSEKEYGKYIKAAARAVLVKGEGG</sequence>
<reference evidence="7" key="1">
    <citation type="submission" date="2019-01" db="EMBL/GenBank/DDBJ databases">
        <title>Gri0909 isolated from a small marine red alga.</title>
        <authorList>
            <person name="Kim J."/>
            <person name="Jeong S.E."/>
            <person name="Jeon C.O."/>
        </authorList>
    </citation>
    <scope>NUCLEOTIDE SEQUENCE [LARGE SCALE GENOMIC DNA]</scope>
    <source>
        <strain evidence="7">Gri0909</strain>
    </source>
</reference>
<comment type="caution">
    <text evidence="6">The sequence shown here is derived from an EMBL/GenBank/DDBJ whole genome shotgun (WGS) entry which is preliminary data.</text>
</comment>
<dbReference type="OrthoDB" id="9805134at2"/>
<feature type="DNA-binding region" description="H-T-H motif" evidence="4">
    <location>
        <begin position="29"/>
        <end position="48"/>
    </location>
</feature>
<evidence type="ECO:0000256" key="4">
    <source>
        <dbReference type="PROSITE-ProRule" id="PRU00335"/>
    </source>
</evidence>
<name>A0A3S2WUK0_9PROT</name>
<evidence type="ECO:0000259" key="5">
    <source>
        <dbReference type="PROSITE" id="PS50977"/>
    </source>
</evidence>
<dbReference type="PANTHER" id="PTHR30055:SF234">
    <property type="entry name" value="HTH-TYPE TRANSCRIPTIONAL REGULATOR BETI"/>
    <property type="match status" value="1"/>
</dbReference>
<organism evidence="6 7">
    <name type="scientific">Hwanghaeella grinnelliae</name>
    <dbReference type="NCBI Taxonomy" id="2500179"/>
    <lineage>
        <taxon>Bacteria</taxon>
        <taxon>Pseudomonadati</taxon>
        <taxon>Pseudomonadota</taxon>
        <taxon>Alphaproteobacteria</taxon>
        <taxon>Rhodospirillales</taxon>
        <taxon>Rhodospirillaceae</taxon>
        <taxon>Hwanghaeella</taxon>
    </lineage>
</organism>
<dbReference type="InterPro" id="IPR009057">
    <property type="entry name" value="Homeodomain-like_sf"/>
</dbReference>
<protein>
    <submittedName>
        <fullName evidence="6">TetR/AcrR family transcriptional regulator</fullName>
    </submittedName>
</protein>
<feature type="domain" description="HTH tetR-type" evidence="5">
    <location>
        <begin position="6"/>
        <end position="66"/>
    </location>
</feature>
<dbReference type="InterPro" id="IPR001647">
    <property type="entry name" value="HTH_TetR"/>
</dbReference>
<dbReference type="InterPro" id="IPR050109">
    <property type="entry name" value="HTH-type_TetR-like_transc_reg"/>
</dbReference>
<keyword evidence="3" id="KW-0804">Transcription</keyword>
<dbReference type="AlphaFoldDB" id="A0A3S2WUK0"/>
<dbReference type="SUPFAM" id="SSF46689">
    <property type="entry name" value="Homeodomain-like"/>
    <property type="match status" value="1"/>
</dbReference>
<accession>A0A3S2WUK0</accession>